<proteinExistence type="predicted"/>
<protein>
    <submittedName>
        <fullName evidence="2">Uncharacterized protein</fullName>
    </submittedName>
</protein>
<keyword evidence="1" id="KW-1133">Transmembrane helix</keyword>
<feature type="transmembrane region" description="Helical" evidence="1">
    <location>
        <begin position="20"/>
        <end position="44"/>
    </location>
</feature>
<dbReference type="Proteomes" id="UP000006054">
    <property type="component" value="Chromosome"/>
</dbReference>
<keyword evidence="3" id="KW-1185">Reference proteome</keyword>
<accession>I4AJP8</accession>
<dbReference type="EMBL" id="CP003345">
    <property type="protein sequence ID" value="AFM04183.1"/>
    <property type="molecule type" value="Genomic_DNA"/>
</dbReference>
<dbReference type="RefSeq" id="WP_014797636.1">
    <property type="nucleotide sequence ID" value="NC_018018.1"/>
</dbReference>
<evidence type="ECO:0000313" key="3">
    <source>
        <dbReference type="Proteomes" id="UP000006054"/>
    </source>
</evidence>
<gene>
    <name evidence="2" type="ordered locus">Fleli_1784</name>
</gene>
<keyword evidence="1" id="KW-0472">Membrane</keyword>
<evidence type="ECO:0000313" key="2">
    <source>
        <dbReference type="EMBL" id="AFM04183.1"/>
    </source>
</evidence>
<dbReference type="HOGENOM" id="CLU_3168372_0_0_10"/>
<dbReference type="KEGG" id="fli:Fleli_1784"/>
<name>I4AJP8_BERLS</name>
<keyword evidence="1" id="KW-0812">Transmembrane</keyword>
<dbReference type="STRING" id="880071.Fleli_1784"/>
<evidence type="ECO:0000256" key="1">
    <source>
        <dbReference type="SAM" id="Phobius"/>
    </source>
</evidence>
<dbReference type="AlphaFoldDB" id="I4AJP8"/>
<organism evidence="2 3">
    <name type="scientific">Bernardetia litoralis (strain ATCC 23117 / DSM 6794 / NBRC 15988 / NCIMB 1366 / Fx l1 / Sio-4)</name>
    <name type="common">Flexibacter litoralis</name>
    <dbReference type="NCBI Taxonomy" id="880071"/>
    <lineage>
        <taxon>Bacteria</taxon>
        <taxon>Pseudomonadati</taxon>
        <taxon>Bacteroidota</taxon>
        <taxon>Cytophagia</taxon>
        <taxon>Cytophagales</taxon>
        <taxon>Bernardetiaceae</taxon>
        <taxon>Bernardetia</taxon>
    </lineage>
</organism>
<sequence>MNDEEFEKELIKRDKQNMFYIKLILFGVGGSFLLGIILFILVMITST</sequence>
<reference evidence="3" key="1">
    <citation type="submission" date="2012-06" db="EMBL/GenBank/DDBJ databases">
        <title>The complete genome of Flexibacter litoralis DSM 6794.</title>
        <authorList>
            <person name="Lucas S."/>
            <person name="Copeland A."/>
            <person name="Lapidus A."/>
            <person name="Glavina del Rio T."/>
            <person name="Dalin E."/>
            <person name="Tice H."/>
            <person name="Bruce D."/>
            <person name="Goodwin L."/>
            <person name="Pitluck S."/>
            <person name="Peters L."/>
            <person name="Ovchinnikova G."/>
            <person name="Lu M."/>
            <person name="Kyrpides N."/>
            <person name="Mavromatis K."/>
            <person name="Ivanova N."/>
            <person name="Brettin T."/>
            <person name="Detter J.C."/>
            <person name="Han C."/>
            <person name="Larimer F."/>
            <person name="Land M."/>
            <person name="Hauser L."/>
            <person name="Markowitz V."/>
            <person name="Cheng J.-F."/>
            <person name="Hugenholtz P."/>
            <person name="Woyke T."/>
            <person name="Wu D."/>
            <person name="Spring S."/>
            <person name="Lang E."/>
            <person name="Kopitz M."/>
            <person name="Brambilla E."/>
            <person name="Klenk H.-P."/>
            <person name="Eisen J.A."/>
        </authorList>
    </citation>
    <scope>NUCLEOTIDE SEQUENCE [LARGE SCALE GENOMIC DNA]</scope>
    <source>
        <strain evidence="3">ATCC 23117 / DSM 6794 / NBRC 15988 / NCIMB 1366 / Sio-4</strain>
    </source>
</reference>